<protein>
    <submittedName>
        <fullName evidence="3">Menaquinone-specific isochorismate synthase</fullName>
        <ecNumber evidence="3">5.4.4.2</ecNumber>
    </submittedName>
</protein>
<keyword evidence="4" id="KW-1185">Reference proteome</keyword>
<evidence type="ECO:0000259" key="2">
    <source>
        <dbReference type="Pfam" id="PF00425"/>
    </source>
</evidence>
<evidence type="ECO:0000313" key="4">
    <source>
        <dbReference type="Proteomes" id="UP000643525"/>
    </source>
</evidence>
<name>A0ABR9JB30_9MICC</name>
<feature type="region of interest" description="Disordered" evidence="1">
    <location>
        <begin position="185"/>
        <end position="215"/>
    </location>
</feature>
<accession>A0ABR9JB30</accession>
<dbReference type="RefSeq" id="WP_192594208.1">
    <property type="nucleotide sequence ID" value="NZ_BAAALJ010000022.1"/>
</dbReference>
<organism evidence="3 4">
    <name type="scientific">Nesterenkonia lutea</name>
    <dbReference type="NCBI Taxonomy" id="272919"/>
    <lineage>
        <taxon>Bacteria</taxon>
        <taxon>Bacillati</taxon>
        <taxon>Actinomycetota</taxon>
        <taxon>Actinomycetes</taxon>
        <taxon>Micrococcales</taxon>
        <taxon>Micrococcaceae</taxon>
        <taxon>Nesterenkonia</taxon>
    </lineage>
</organism>
<reference evidence="3 4" key="1">
    <citation type="submission" date="2020-10" db="EMBL/GenBank/DDBJ databases">
        <title>Sequencing the genomes of 1000 actinobacteria strains.</title>
        <authorList>
            <person name="Klenk H.-P."/>
        </authorList>
    </citation>
    <scope>NUCLEOTIDE SEQUENCE [LARGE SCALE GENOMIC DNA]</scope>
    <source>
        <strain evidence="3 4">DSM 15666</strain>
    </source>
</reference>
<evidence type="ECO:0000256" key="1">
    <source>
        <dbReference type="SAM" id="MobiDB-lite"/>
    </source>
</evidence>
<dbReference type="InterPro" id="IPR005801">
    <property type="entry name" value="ADC_synthase"/>
</dbReference>
<evidence type="ECO:0000313" key="3">
    <source>
        <dbReference type="EMBL" id="MBE1522990.1"/>
    </source>
</evidence>
<dbReference type="Pfam" id="PF00425">
    <property type="entry name" value="Chorismate_bind"/>
    <property type="match status" value="1"/>
</dbReference>
<gene>
    <name evidence="3" type="ORF">H4W27_000108</name>
</gene>
<dbReference type="EC" id="5.4.4.2" evidence="3"/>
<dbReference type="EMBL" id="JADBED010000001">
    <property type="protein sequence ID" value="MBE1522990.1"/>
    <property type="molecule type" value="Genomic_DNA"/>
</dbReference>
<dbReference type="InterPro" id="IPR015890">
    <property type="entry name" value="Chorismate_C"/>
</dbReference>
<feature type="region of interest" description="Disordered" evidence="1">
    <location>
        <begin position="138"/>
        <end position="160"/>
    </location>
</feature>
<dbReference type="Proteomes" id="UP000643525">
    <property type="component" value="Unassembled WGS sequence"/>
</dbReference>
<proteinExistence type="predicted"/>
<dbReference type="SUPFAM" id="SSF56322">
    <property type="entry name" value="ADC synthase"/>
    <property type="match status" value="1"/>
</dbReference>
<sequence>MTALPGTLDATTLVVDLPSDVSLADLLPALDPSAVWLLRGEGLIGLGAAAHVRARGAERFAELAQWHEQHLAPLAAAARLPPELEAVPGAGPVALTSITYSSASAADSHLILPELTLGSAEGQHWITAVTRTAAWDEDFEQESGDDGPGLRTVDPGERNPHSLDPAALRRLHVLLTKHGLQLHDGQLRLRGGAPDAGRPRHKDRHEGAASRPATSLIQGSHSEQHYLRAVRAGVDAIEHRRLEKLVLARDVVVVADAPLPTGPLLAALATDYADCWTYLAGDVLGATPEMLVKIRGQELSARVLAGTVDGRAGLERARTLLLEDPKQRDEHRLAAQSLLEQLAPVAQELHAQDPPAVLELPNVFHLSTDVTGRLTAQTPALLVAERAHPTAAICGTPTATAGELISTLECLDRGAFSGPVGWIDARGNADFGIALRGGILQEQGTQVRLYAGCGIVAGSVPEEELAETWAKMRPMLGALGVPVP</sequence>
<dbReference type="Gene3D" id="3.60.120.10">
    <property type="entry name" value="Anthranilate synthase"/>
    <property type="match status" value="1"/>
</dbReference>
<feature type="domain" description="Chorismate-utilising enzyme C-terminal" evidence="2">
    <location>
        <begin position="223"/>
        <end position="471"/>
    </location>
</feature>
<keyword evidence="3" id="KW-0413">Isomerase</keyword>
<comment type="caution">
    <text evidence="3">The sequence shown here is derived from an EMBL/GenBank/DDBJ whole genome shotgun (WGS) entry which is preliminary data.</text>
</comment>
<dbReference type="GO" id="GO:0008909">
    <property type="term" value="F:isochorismate synthase activity"/>
    <property type="evidence" value="ECO:0007669"/>
    <property type="project" value="UniProtKB-EC"/>
</dbReference>
<dbReference type="PANTHER" id="PTHR42839">
    <property type="entry name" value="ISOCHORISMATE SYNTHASE ENTC"/>
    <property type="match status" value="1"/>
</dbReference>
<dbReference type="PANTHER" id="PTHR42839:SF2">
    <property type="entry name" value="ISOCHORISMATE SYNTHASE ENTC"/>
    <property type="match status" value="1"/>
</dbReference>